<keyword evidence="3" id="KW-1185">Reference proteome</keyword>
<dbReference type="SUPFAM" id="SSF46785">
    <property type="entry name" value="Winged helix' DNA-binding domain"/>
    <property type="match status" value="1"/>
</dbReference>
<reference evidence="2" key="1">
    <citation type="submission" date="2022-01" db="EMBL/GenBank/DDBJ databases">
        <title>Gordonia xiamenensis sp. nov., isolated from surface seawater in Xiamen.</title>
        <authorList>
            <person name="He Y.F."/>
        </authorList>
    </citation>
    <scope>NUCLEOTIDE SEQUENCE</scope>
    <source>
        <strain evidence="2">GW1C4-4</strain>
    </source>
</reference>
<evidence type="ECO:0000256" key="1">
    <source>
        <dbReference type="SAM" id="MobiDB-lite"/>
    </source>
</evidence>
<dbReference type="Gene3D" id="3.40.50.300">
    <property type="entry name" value="P-loop containing nucleotide triphosphate hydrolases"/>
    <property type="match status" value="1"/>
</dbReference>
<dbReference type="RefSeq" id="WP_235723800.1">
    <property type="nucleotide sequence ID" value="NZ_JAKGCU010000009.1"/>
</dbReference>
<dbReference type="EMBL" id="JAKGCU010000009">
    <property type="protein sequence ID" value="MCF3939071.1"/>
    <property type="molecule type" value="Genomic_DNA"/>
</dbReference>
<dbReference type="SUPFAM" id="SSF52540">
    <property type="entry name" value="P-loop containing nucleoside triphosphate hydrolases"/>
    <property type="match status" value="1"/>
</dbReference>
<protein>
    <submittedName>
        <fullName evidence="2">AAA family ATPase</fullName>
    </submittedName>
</protein>
<feature type="compositionally biased region" description="Polar residues" evidence="1">
    <location>
        <begin position="343"/>
        <end position="358"/>
    </location>
</feature>
<sequence>MTDTLLHSLVSAEWLDRQTFPPLVEVVPDIISEGFGLVVGPPKAGKSWLVGNIAMSVSAGGRALGKVPVAQRPVLYAALEDGHRRLQSRFRTIAEGQALPAALDVLIDIEPGMVRHTFAEWLLRHQDSQPFIILDTLGRARPQRKAGEDAYIADYQLGAGLKALVDEIPGSGLLAVHHSRKAESSDFVDAVSGTQGIAGSADYVLVLNRKRQSDEAVLSVTGRDVAEREVALRTDSGRWTLDGIDVPAASRTVEIRRERANLGDRSSQVLDIVAAKGEARAADVAESLGISNDDAGRYLRRLVEGGRITKRGRGVFALSLSEASECPIPPVTPRSTVLPFRTPSDTPDASDTPTHQEN</sequence>
<organism evidence="2 3">
    <name type="scientific">Gordonia tangerina</name>
    <dbReference type="NCBI Taxonomy" id="2911060"/>
    <lineage>
        <taxon>Bacteria</taxon>
        <taxon>Bacillati</taxon>
        <taxon>Actinomycetota</taxon>
        <taxon>Actinomycetes</taxon>
        <taxon>Mycobacteriales</taxon>
        <taxon>Gordoniaceae</taxon>
        <taxon>Gordonia</taxon>
    </lineage>
</organism>
<evidence type="ECO:0000313" key="2">
    <source>
        <dbReference type="EMBL" id="MCF3939071.1"/>
    </source>
</evidence>
<name>A0ABS9DJ38_9ACTN</name>
<dbReference type="Proteomes" id="UP001108089">
    <property type="component" value="Unassembled WGS sequence"/>
</dbReference>
<dbReference type="InterPro" id="IPR036390">
    <property type="entry name" value="WH_DNA-bd_sf"/>
</dbReference>
<evidence type="ECO:0000313" key="3">
    <source>
        <dbReference type="Proteomes" id="UP001108089"/>
    </source>
</evidence>
<dbReference type="Pfam" id="PF13481">
    <property type="entry name" value="AAA_25"/>
    <property type="match status" value="1"/>
</dbReference>
<comment type="caution">
    <text evidence="2">The sequence shown here is derived from an EMBL/GenBank/DDBJ whole genome shotgun (WGS) entry which is preliminary data.</text>
</comment>
<accession>A0ABS9DJ38</accession>
<proteinExistence type="predicted"/>
<dbReference type="InterPro" id="IPR027417">
    <property type="entry name" value="P-loop_NTPase"/>
</dbReference>
<feature type="region of interest" description="Disordered" evidence="1">
    <location>
        <begin position="327"/>
        <end position="358"/>
    </location>
</feature>
<gene>
    <name evidence="2" type="ORF">L1892_11865</name>
</gene>